<evidence type="ECO:0000256" key="2">
    <source>
        <dbReference type="SAM" id="Phobius"/>
    </source>
</evidence>
<evidence type="ECO:0000256" key="1">
    <source>
        <dbReference type="SAM" id="MobiDB-lite"/>
    </source>
</evidence>
<evidence type="ECO:0000313" key="4">
    <source>
        <dbReference type="Proteomes" id="UP000028828"/>
    </source>
</evidence>
<dbReference type="AlphaFoldDB" id="A0A086KBY3"/>
<dbReference type="PROSITE" id="PS50092">
    <property type="entry name" value="TSP1"/>
    <property type="match status" value="1"/>
</dbReference>
<keyword evidence="2 3" id="KW-0812">Transmembrane</keyword>
<dbReference type="InterPro" id="IPR000884">
    <property type="entry name" value="TSP1_rpt"/>
</dbReference>
<protein>
    <submittedName>
        <fullName evidence="3">Putative transmembrane protein</fullName>
    </submittedName>
</protein>
<feature type="compositionally biased region" description="Polar residues" evidence="1">
    <location>
        <begin position="1078"/>
        <end position="1092"/>
    </location>
</feature>
<keyword evidence="2" id="KW-0472">Membrane</keyword>
<organism evidence="3 4">
    <name type="scientific">Toxoplasma gondii p89</name>
    <dbReference type="NCBI Taxonomy" id="943119"/>
    <lineage>
        <taxon>Eukaryota</taxon>
        <taxon>Sar</taxon>
        <taxon>Alveolata</taxon>
        <taxon>Apicomplexa</taxon>
        <taxon>Conoidasida</taxon>
        <taxon>Coccidia</taxon>
        <taxon>Eucoccidiorida</taxon>
        <taxon>Eimeriorina</taxon>
        <taxon>Sarcocystidae</taxon>
        <taxon>Toxoplasma</taxon>
    </lineage>
</organism>
<proteinExistence type="predicted"/>
<dbReference type="VEuPathDB" id="ToxoDB:TGP89_237585"/>
<dbReference type="EMBL" id="AEYI02001071">
    <property type="protein sequence ID" value="KFG41901.1"/>
    <property type="molecule type" value="Genomic_DNA"/>
</dbReference>
<name>A0A086KBY3_TOXGO</name>
<dbReference type="OrthoDB" id="328970at2759"/>
<feature type="region of interest" description="Disordered" evidence="1">
    <location>
        <begin position="1165"/>
        <end position="1253"/>
    </location>
</feature>
<accession>A0A086KBY3</accession>
<feature type="compositionally biased region" description="Low complexity" evidence="1">
    <location>
        <begin position="1054"/>
        <end position="1077"/>
    </location>
</feature>
<evidence type="ECO:0000313" key="3">
    <source>
        <dbReference type="EMBL" id="KFG41901.1"/>
    </source>
</evidence>
<feature type="region of interest" description="Disordered" evidence="1">
    <location>
        <begin position="1053"/>
        <end position="1092"/>
    </location>
</feature>
<reference evidence="3 4" key="1">
    <citation type="submission" date="2014-03" db="EMBL/GenBank/DDBJ databases">
        <authorList>
            <person name="Sibley D."/>
            <person name="Venepally P."/>
            <person name="Karamycheva S."/>
            <person name="Hadjithomas M."/>
            <person name="Khan A."/>
            <person name="Brunk B."/>
            <person name="Roos D."/>
            <person name="Caler E."/>
            <person name="Lorenzi H."/>
        </authorList>
    </citation>
    <scope>NUCLEOTIDE SEQUENCE [LARGE SCALE GENOMIC DNA]</scope>
    <source>
        <strain evidence="4">p89</strain>
    </source>
</reference>
<sequence length="1253" mass="139052">MGQLRLPSGKQRCKSVFSLQQFFIIGVFGAILVKHGVGVQTARVGGRTYMPRLSWDFYKLPVGNHTVGWGKGVLRGQQYFIPKHSGTSLPVILPIGTQYMEASKEFVVGIQSCPALTQLELHNRQDIDESTAKFGDDRGVGAKPLALHCEIFLYKYDARTGNHVATFRSVFDGGGRGTVMGFYVNEPKNEHCPEASNTVLLWYWGQWVSKSMSICTAQEKSYFRTNGPSGAEEDLIDGRSYRLAFGGTDDEVRRNAHLTTAYHLPQGVKLCRQKTKEKDWGTRPDPERNVRAMDLEFISSDCIALANTAMLPLMSVSCEEVPFDPAVPLGRIILTSLPFDTTTPNLYQPSRDWSTFNVNAKAIYRGTRVVLPRSRFRSKVIRKEHVVDGYNYFMAYYHMVADEKTNYPWKSCAVSEVMIRPLRIAHHPLSCARCEDFGYSYTNRSSGLLVFWCIDSLTSSADLGPGLVLNEITVDKRSVTFLLHHDAKLPASQPYKTNSLYNWYRDVNVISRPGSDTIYAFYICDMYPNLEDFRFGPVASSSILWGTFKNTATSVNQTPARGRPIISEVFSPELNSLSVVLVDPAEELFMLLFENAIDQVFNGILFTAKNGGEILEGADLLLPDSAPQAYDSAAYGTRFESSFDNVAYKIQLSPESAGSFHARTLKAPPLPDASAKSFSHFHRIRASIFEAACDGSWLPPLRDASCTPACYKFQTFRTKIETSVNANCPWKDGTLRAVPCSSSGCSWAEFAVTDPGLEASVDRNVRTAGATFFPGSLSPVTFDLKRISDITEVLLVFNETIIGPQFDVEISFLNGLGQEFSVTRIATGGNQFPVDFPFDRTYVRNCSWNEPCAQKFRHTNTGSVVKASNMQVYGVQGIGIVYHGGDHQVELLEISVKGRQELLECPGHGFFSNQGRCPPPSNILIPAELEDLDCQGFWTEWTTCDHFCRKLRFFSRSRDPLPGGKPCPFVEHMACNEGRYCNVNDEKFASVLDNFKDRSCEYEVGEWSDCVNCRELRYTHILTQAARRGDPCPAELIETRFCNSQCEKLFAEGSSSSTSSSTSTSTTSSSSSSVTSTRHTQPKTVTGTTSSNTESLSEYIATGIMAANALLFVLVLGAGVCCLVRKSRRFQRSLEARRNVIQLKKDIYHAKTSAALIAAAEATASHSKETHGLPLKGNPLPEEEKSLPAKEEPLPQEMKRPGITVAERKTKKADQLSCPRGRRTLFPKSDLDTGEYETDPVLGQPPAAVESTR</sequence>
<feature type="transmembrane region" description="Helical" evidence="2">
    <location>
        <begin position="1099"/>
        <end position="1124"/>
    </location>
</feature>
<keyword evidence="2" id="KW-1133">Transmembrane helix</keyword>
<dbReference type="SMART" id="SM00209">
    <property type="entry name" value="TSP1"/>
    <property type="match status" value="2"/>
</dbReference>
<gene>
    <name evidence="3" type="ORF">TGP89_237585</name>
</gene>
<dbReference type="Proteomes" id="UP000028828">
    <property type="component" value="Unassembled WGS sequence"/>
</dbReference>
<comment type="caution">
    <text evidence="3">The sequence shown here is derived from an EMBL/GenBank/DDBJ whole genome shotgun (WGS) entry which is preliminary data.</text>
</comment>
<feature type="compositionally biased region" description="Basic and acidic residues" evidence="1">
    <location>
        <begin position="1182"/>
        <end position="1214"/>
    </location>
</feature>